<dbReference type="Proteomes" id="UP000438429">
    <property type="component" value="Unassembled WGS sequence"/>
</dbReference>
<protein>
    <submittedName>
        <fullName evidence="1">Uncharacterized protein</fullName>
    </submittedName>
</protein>
<dbReference type="AlphaFoldDB" id="A0A6A4RUI2"/>
<name>A0A6A4RUI2_SCOMX</name>
<dbReference type="EMBL" id="VEVO01000022">
    <property type="protein sequence ID" value="KAF0023929.1"/>
    <property type="molecule type" value="Genomic_DNA"/>
</dbReference>
<accession>A0A6A4RUI2</accession>
<comment type="caution">
    <text evidence="1">The sequence shown here is derived from an EMBL/GenBank/DDBJ whole genome shotgun (WGS) entry which is preliminary data.</text>
</comment>
<evidence type="ECO:0000313" key="1">
    <source>
        <dbReference type="EMBL" id="KAF0023929.1"/>
    </source>
</evidence>
<proteinExistence type="predicted"/>
<organism evidence="1 2">
    <name type="scientific">Scophthalmus maximus</name>
    <name type="common">Turbot</name>
    <name type="synonym">Psetta maxima</name>
    <dbReference type="NCBI Taxonomy" id="52904"/>
    <lineage>
        <taxon>Eukaryota</taxon>
        <taxon>Metazoa</taxon>
        <taxon>Chordata</taxon>
        <taxon>Craniata</taxon>
        <taxon>Vertebrata</taxon>
        <taxon>Euteleostomi</taxon>
        <taxon>Actinopterygii</taxon>
        <taxon>Neopterygii</taxon>
        <taxon>Teleostei</taxon>
        <taxon>Neoteleostei</taxon>
        <taxon>Acanthomorphata</taxon>
        <taxon>Carangaria</taxon>
        <taxon>Pleuronectiformes</taxon>
        <taxon>Pleuronectoidei</taxon>
        <taxon>Scophthalmidae</taxon>
        <taxon>Scophthalmus</taxon>
    </lineage>
</organism>
<evidence type="ECO:0000313" key="2">
    <source>
        <dbReference type="Proteomes" id="UP000438429"/>
    </source>
</evidence>
<reference evidence="1 2" key="1">
    <citation type="submission" date="2019-06" db="EMBL/GenBank/DDBJ databases">
        <title>Draft genomes of female and male turbot (Scophthalmus maximus).</title>
        <authorList>
            <person name="Xu H."/>
            <person name="Xu X.-W."/>
            <person name="Shao C."/>
            <person name="Chen S."/>
        </authorList>
    </citation>
    <scope>NUCLEOTIDE SEQUENCE [LARGE SCALE GENOMIC DNA]</scope>
    <source>
        <strain evidence="1">Ysfricsl-2016a</strain>
        <tissue evidence="1">Blood</tissue>
    </source>
</reference>
<sequence length="124" mass="14285">MFDFLAQCRLSAVHVSVNAPEPPPAAYEKQMQIAASQAAWAVTSRGLNNLDQVEYGVTPGPFVLPSFERSDWNNRVSGISQLPNPPVNRRLIRPTLSKLLFFRRHQTRYLHDWKDCRRNLFTYV</sequence>
<gene>
    <name evidence="1" type="ORF">F2P81_024559</name>
</gene>